<dbReference type="GO" id="GO:0000287">
    <property type="term" value="F:magnesium ion binding"/>
    <property type="evidence" value="ECO:0007669"/>
    <property type="project" value="UniProtKB-UniRule"/>
</dbReference>
<dbReference type="InterPro" id="IPR004568">
    <property type="entry name" value="Ppantetheine-prot_Trfase_dom"/>
</dbReference>
<proteinExistence type="inferred from homology"/>
<dbReference type="FunFam" id="3.90.470.20:FF:000001">
    <property type="entry name" value="Holo-[acyl-carrier-protein] synthase"/>
    <property type="match status" value="1"/>
</dbReference>
<keyword evidence="7 10" id="KW-0275">Fatty acid biosynthesis</keyword>
<dbReference type="Proteomes" id="UP000218890">
    <property type="component" value="Chromosome"/>
</dbReference>
<comment type="function">
    <text evidence="9">Transfers the 4'-phosphopantetheine moiety from coenzyme A to the 'Ser-36' of acyl-carrier-protein.</text>
</comment>
<dbReference type="InterPro" id="IPR037143">
    <property type="entry name" value="4-PPantetheinyl_Trfase_dom_sf"/>
</dbReference>
<comment type="catalytic activity">
    <reaction evidence="8 10">
        <text>apo-[ACP] + CoA = holo-[ACP] + adenosine 3',5'-bisphosphate + H(+)</text>
        <dbReference type="Rhea" id="RHEA:12068"/>
        <dbReference type="Rhea" id="RHEA-COMP:9685"/>
        <dbReference type="Rhea" id="RHEA-COMP:9690"/>
        <dbReference type="ChEBI" id="CHEBI:15378"/>
        <dbReference type="ChEBI" id="CHEBI:29999"/>
        <dbReference type="ChEBI" id="CHEBI:57287"/>
        <dbReference type="ChEBI" id="CHEBI:58343"/>
        <dbReference type="ChEBI" id="CHEBI:64479"/>
        <dbReference type="EC" id="2.7.8.7"/>
    </reaction>
</comment>
<keyword evidence="1 10" id="KW-0444">Lipid biosynthesis</keyword>
<dbReference type="GO" id="GO:0005737">
    <property type="term" value="C:cytoplasm"/>
    <property type="evidence" value="ECO:0007669"/>
    <property type="project" value="UniProtKB-SubCell"/>
</dbReference>
<comment type="subcellular location">
    <subcellularLocation>
        <location evidence="10">Cytoplasm</location>
    </subcellularLocation>
</comment>
<dbReference type="EMBL" id="AP017372">
    <property type="protein sequence ID" value="BAU58308.1"/>
    <property type="molecule type" value="Genomic_DNA"/>
</dbReference>
<protein>
    <recommendedName>
        <fullName evidence="10">Holo-[acyl-carrier-protein] synthase</fullName>
        <shortName evidence="10">Holo-ACP synthase</shortName>
        <ecNumber evidence="10">2.7.8.7</ecNumber>
    </recommendedName>
    <alternativeName>
        <fullName evidence="10">4'-phosphopantetheinyl transferase AcpS</fullName>
    </alternativeName>
</protein>
<evidence type="ECO:0000256" key="4">
    <source>
        <dbReference type="ARBA" id="ARBA00022832"/>
    </source>
</evidence>
<dbReference type="Gene3D" id="3.90.470.20">
    <property type="entry name" value="4'-phosphopantetheinyl transferase domain"/>
    <property type="match status" value="1"/>
</dbReference>
<evidence type="ECO:0000256" key="9">
    <source>
        <dbReference type="ARBA" id="ARBA00054726"/>
    </source>
</evidence>
<dbReference type="EC" id="2.7.8.7" evidence="10"/>
<evidence type="ECO:0000256" key="5">
    <source>
        <dbReference type="ARBA" id="ARBA00022842"/>
    </source>
</evidence>
<dbReference type="KEGG" id="hhk:HH1059_15970"/>
<evidence type="ECO:0000313" key="13">
    <source>
        <dbReference type="Proteomes" id="UP000218890"/>
    </source>
</evidence>
<comment type="cofactor">
    <cofactor evidence="10">
        <name>Mg(2+)</name>
        <dbReference type="ChEBI" id="CHEBI:18420"/>
    </cofactor>
</comment>
<evidence type="ECO:0000256" key="10">
    <source>
        <dbReference type="HAMAP-Rule" id="MF_00101"/>
    </source>
</evidence>
<evidence type="ECO:0000256" key="8">
    <source>
        <dbReference type="ARBA" id="ARBA00050875"/>
    </source>
</evidence>
<keyword evidence="4 10" id="KW-0276">Fatty acid metabolism</keyword>
<dbReference type="InterPro" id="IPR008278">
    <property type="entry name" value="4-PPantetheinyl_Trfase_dom"/>
</dbReference>
<dbReference type="InterPro" id="IPR002582">
    <property type="entry name" value="ACPS"/>
</dbReference>
<gene>
    <name evidence="10 12" type="primary">acpS</name>
    <name evidence="12" type="ORF">HH1059_15970</name>
</gene>
<dbReference type="AlphaFoldDB" id="A0A0X8XBD3"/>
<dbReference type="RefSeq" id="WP_096409690.1">
    <property type="nucleotide sequence ID" value="NZ_AP017372.2"/>
</dbReference>
<accession>A0A0X8XBD3</accession>
<evidence type="ECO:0000256" key="7">
    <source>
        <dbReference type="ARBA" id="ARBA00023160"/>
    </source>
</evidence>
<reference evidence="12" key="1">
    <citation type="submission" date="2016-02" db="EMBL/GenBank/DDBJ databases">
        <title>Halorhodospira halochloris DSM-1059 complete genome, version 2.</title>
        <authorList>
            <person name="Tsukatani Y."/>
        </authorList>
    </citation>
    <scope>NUCLEOTIDE SEQUENCE</scope>
    <source>
        <strain evidence="12">DSM 1059</strain>
    </source>
</reference>
<feature type="binding site" evidence="10">
    <location>
        <position position="58"/>
    </location>
    <ligand>
        <name>Mg(2+)</name>
        <dbReference type="ChEBI" id="CHEBI:18420"/>
    </ligand>
</feature>
<comment type="similarity">
    <text evidence="10">Belongs to the P-Pant transferase superfamily. AcpS family.</text>
</comment>
<name>A0A0X8XBD3_HALHR</name>
<feature type="domain" description="4'-phosphopantetheinyl transferase" evidence="11">
    <location>
        <begin position="4"/>
        <end position="122"/>
    </location>
</feature>
<dbReference type="Pfam" id="PF01648">
    <property type="entry name" value="ACPS"/>
    <property type="match status" value="1"/>
</dbReference>
<dbReference type="GO" id="GO:0006633">
    <property type="term" value="P:fatty acid biosynthetic process"/>
    <property type="evidence" value="ECO:0007669"/>
    <property type="project" value="UniProtKB-UniRule"/>
</dbReference>
<evidence type="ECO:0000313" key="12">
    <source>
        <dbReference type="EMBL" id="BAU58308.1"/>
    </source>
</evidence>
<dbReference type="SUPFAM" id="SSF56214">
    <property type="entry name" value="4'-phosphopantetheinyl transferase"/>
    <property type="match status" value="1"/>
</dbReference>
<dbReference type="OrthoDB" id="517356at2"/>
<evidence type="ECO:0000256" key="3">
    <source>
        <dbReference type="ARBA" id="ARBA00022723"/>
    </source>
</evidence>
<evidence type="ECO:0000259" key="11">
    <source>
        <dbReference type="Pfam" id="PF01648"/>
    </source>
</evidence>
<evidence type="ECO:0000256" key="6">
    <source>
        <dbReference type="ARBA" id="ARBA00023098"/>
    </source>
</evidence>
<dbReference type="HAMAP" id="MF_00101">
    <property type="entry name" value="AcpS"/>
    <property type="match status" value="1"/>
</dbReference>
<evidence type="ECO:0000256" key="1">
    <source>
        <dbReference type="ARBA" id="ARBA00022516"/>
    </source>
</evidence>
<keyword evidence="2 10" id="KW-0808">Transferase</keyword>
<keyword evidence="13" id="KW-1185">Reference proteome</keyword>
<comment type="function">
    <text evidence="10">Transfers the 4'-phosphopantetheine moiety from coenzyme A to a Ser of acyl-carrier-protein.</text>
</comment>
<organism evidence="12 13">
    <name type="scientific">Halorhodospira halochloris</name>
    <name type="common">Ectothiorhodospira halochloris</name>
    <dbReference type="NCBI Taxonomy" id="1052"/>
    <lineage>
        <taxon>Bacteria</taxon>
        <taxon>Pseudomonadati</taxon>
        <taxon>Pseudomonadota</taxon>
        <taxon>Gammaproteobacteria</taxon>
        <taxon>Chromatiales</taxon>
        <taxon>Ectothiorhodospiraceae</taxon>
        <taxon>Halorhodospira</taxon>
    </lineage>
</organism>
<dbReference type="NCBIfam" id="TIGR00556">
    <property type="entry name" value="pantethn_trn"/>
    <property type="match status" value="1"/>
</dbReference>
<feature type="binding site" evidence="10">
    <location>
        <position position="8"/>
    </location>
    <ligand>
        <name>Mg(2+)</name>
        <dbReference type="ChEBI" id="CHEBI:18420"/>
    </ligand>
</feature>
<keyword evidence="10" id="KW-0963">Cytoplasm</keyword>
<dbReference type="NCBIfam" id="TIGR00516">
    <property type="entry name" value="acpS"/>
    <property type="match status" value="1"/>
</dbReference>
<dbReference type="GO" id="GO:0008897">
    <property type="term" value="F:holo-[acyl-carrier-protein] synthase activity"/>
    <property type="evidence" value="ECO:0007669"/>
    <property type="project" value="UniProtKB-UniRule"/>
</dbReference>
<keyword evidence="5 10" id="KW-0460">Magnesium</keyword>
<sequence length="129" mass="14066">MIAGIGTDIVAIERMRKAWQRHGERLAQRILTPHEFDLFDSCVANEVAFLARRFAAKEAAAKALGTGFRDGVGLRSLEVGHDRLGKPGLRLLDGAAKRGEALKVSEIHLSLSDERDYAVAFVIIVAGQN</sequence>
<keyword evidence="3 10" id="KW-0479">Metal-binding</keyword>
<keyword evidence="6 10" id="KW-0443">Lipid metabolism</keyword>
<evidence type="ECO:0000256" key="2">
    <source>
        <dbReference type="ARBA" id="ARBA00022679"/>
    </source>
</evidence>